<dbReference type="CDD" id="cd07197">
    <property type="entry name" value="nitrilase"/>
    <property type="match status" value="1"/>
</dbReference>
<dbReference type="EMBL" id="SOZI01000165">
    <property type="protein sequence ID" value="TNY17950.1"/>
    <property type="molecule type" value="Genomic_DNA"/>
</dbReference>
<name>A0A5C5FMC9_9BASI</name>
<keyword evidence="1 3" id="KW-0378">Hydrolase</keyword>
<feature type="domain" description="CN hydrolase" evidence="2">
    <location>
        <begin position="2"/>
        <end position="262"/>
    </location>
</feature>
<dbReference type="OrthoDB" id="412018at2759"/>
<sequence length="294" mass="33031">MPRVALIQFAPLEPHQGDASLNLQRAHDLVRNAAQEGADLVTLPEYFLVPSSTSHATASHWLSSFQDLARELRVDIQVGTIVERATRRETRPVLENVASYIDWEGNVLHRYKKRNLWWPEKEYLCEGNEDHQVFDTRFGRVGMLICWDLAWPRAFQSLLLQNVSLVLAPTYWTAVDAGPLGLKHNVHSEADYLKVLIPTRAWDNECAIVFTNAGAPASWNEGDPIGNEEGRIGGSCVCVPFKGRIGGAKGPQEELVLVDLDLSILEDARKVYGVRRDLITKLKQEEALPSWVVE</sequence>
<dbReference type="Pfam" id="PF00795">
    <property type="entry name" value="CN_hydrolase"/>
    <property type="match status" value="1"/>
</dbReference>
<dbReference type="Gene3D" id="3.60.110.10">
    <property type="entry name" value="Carbon-nitrogen hydrolase"/>
    <property type="match status" value="1"/>
</dbReference>
<dbReference type="InterPro" id="IPR050345">
    <property type="entry name" value="Aliph_Amidase/BUP"/>
</dbReference>
<evidence type="ECO:0000313" key="3">
    <source>
        <dbReference type="EMBL" id="TNY17950.1"/>
    </source>
</evidence>
<reference evidence="3 4" key="1">
    <citation type="submission" date="2019-03" db="EMBL/GenBank/DDBJ databases">
        <title>Rhodosporidium diobovatum UCD-FST 08-225 genome sequencing, assembly, and annotation.</title>
        <authorList>
            <person name="Fakankun I.U."/>
            <person name="Fristensky B."/>
            <person name="Levin D.B."/>
        </authorList>
    </citation>
    <scope>NUCLEOTIDE SEQUENCE [LARGE SCALE GENOMIC DNA]</scope>
    <source>
        <strain evidence="3 4">UCD-FST 08-225</strain>
    </source>
</reference>
<dbReference type="Proteomes" id="UP000311382">
    <property type="component" value="Unassembled WGS sequence"/>
</dbReference>
<dbReference type="InterPro" id="IPR003010">
    <property type="entry name" value="C-N_Hydrolase"/>
</dbReference>
<dbReference type="PROSITE" id="PS50263">
    <property type="entry name" value="CN_HYDROLASE"/>
    <property type="match status" value="1"/>
</dbReference>
<dbReference type="AlphaFoldDB" id="A0A5C5FMC9"/>
<dbReference type="InterPro" id="IPR036526">
    <property type="entry name" value="C-N_Hydrolase_sf"/>
</dbReference>
<evidence type="ECO:0000256" key="1">
    <source>
        <dbReference type="ARBA" id="ARBA00022801"/>
    </source>
</evidence>
<evidence type="ECO:0000259" key="2">
    <source>
        <dbReference type="PROSITE" id="PS50263"/>
    </source>
</evidence>
<accession>A0A5C5FMC9</accession>
<dbReference type="STRING" id="5288.A0A5C5FMC9"/>
<protein>
    <submittedName>
        <fullName evidence="3">Carbon-nitrogen hydrolase</fullName>
    </submittedName>
</protein>
<proteinExistence type="predicted"/>
<dbReference type="GO" id="GO:0016811">
    <property type="term" value="F:hydrolase activity, acting on carbon-nitrogen (but not peptide) bonds, in linear amides"/>
    <property type="evidence" value="ECO:0007669"/>
    <property type="project" value="TreeGrafter"/>
</dbReference>
<dbReference type="PANTHER" id="PTHR43674:SF16">
    <property type="entry name" value="CARBON-NITROGEN FAMILY, PUTATIVE (AFU_ORTHOLOGUE AFUA_5G02350)-RELATED"/>
    <property type="match status" value="1"/>
</dbReference>
<evidence type="ECO:0000313" key="4">
    <source>
        <dbReference type="Proteomes" id="UP000311382"/>
    </source>
</evidence>
<dbReference type="SUPFAM" id="SSF56317">
    <property type="entry name" value="Carbon-nitrogen hydrolase"/>
    <property type="match status" value="1"/>
</dbReference>
<organism evidence="3 4">
    <name type="scientific">Rhodotorula diobovata</name>
    <dbReference type="NCBI Taxonomy" id="5288"/>
    <lineage>
        <taxon>Eukaryota</taxon>
        <taxon>Fungi</taxon>
        <taxon>Dikarya</taxon>
        <taxon>Basidiomycota</taxon>
        <taxon>Pucciniomycotina</taxon>
        <taxon>Microbotryomycetes</taxon>
        <taxon>Sporidiobolales</taxon>
        <taxon>Sporidiobolaceae</taxon>
        <taxon>Rhodotorula</taxon>
    </lineage>
</organism>
<keyword evidence="4" id="KW-1185">Reference proteome</keyword>
<gene>
    <name evidence="3" type="ORF">DMC30DRAFT_356317</name>
</gene>
<comment type="caution">
    <text evidence="3">The sequence shown here is derived from an EMBL/GenBank/DDBJ whole genome shotgun (WGS) entry which is preliminary data.</text>
</comment>
<dbReference type="PANTHER" id="PTHR43674">
    <property type="entry name" value="NITRILASE C965.09-RELATED"/>
    <property type="match status" value="1"/>
</dbReference>